<evidence type="ECO:0000313" key="2">
    <source>
        <dbReference type="EMBL" id="SDD41052.1"/>
    </source>
</evidence>
<reference evidence="2 3" key="1">
    <citation type="submission" date="2016-10" db="EMBL/GenBank/DDBJ databases">
        <authorList>
            <person name="de Groot N.N."/>
        </authorList>
    </citation>
    <scope>NUCLEOTIDE SEQUENCE [LARGE SCALE GENOMIC DNA]</scope>
    <source>
        <strain evidence="2 3">DSM 16957</strain>
    </source>
</reference>
<evidence type="ECO:0000256" key="1">
    <source>
        <dbReference type="SAM" id="SignalP"/>
    </source>
</evidence>
<name>A0A1G6UI63_9GAMM</name>
<feature type="chain" id="PRO_5011672219" evidence="1">
    <location>
        <begin position="23"/>
        <end position="146"/>
    </location>
</feature>
<proteinExistence type="predicted"/>
<dbReference type="OrthoDB" id="6024727at2"/>
<dbReference type="RefSeq" id="WP_091240278.1">
    <property type="nucleotide sequence ID" value="NZ_FNAG01000002.1"/>
</dbReference>
<organism evidence="2 3">
    <name type="scientific">Aquimonas voraii</name>
    <dbReference type="NCBI Taxonomy" id="265719"/>
    <lineage>
        <taxon>Bacteria</taxon>
        <taxon>Pseudomonadati</taxon>
        <taxon>Pseudomonadota</taxon>
        <taxon>Gammaproteobacteria</taxon>
        <taxon>Lysobacterales</taxon>
        <taxon>Lysobacteraceae</taxon>
        <taxon>Aquimonas</taxon>
    </lineage>
</organism>
<protein>
    <submittedName>
        <fullName evidence="2">Uncharacterized protein</fullName>
    </submittedName>
</protein>
<keyword evidence="1" id="KW-0732">Signal</keyword>
<accession>A0A1G6UI63</accession>
<dbReference type="STRING" id="265719.SAMN04488509_102351"/>
<gene>
    <name evidence="2" type="ORF">SAMN04488509_102351</name>
</gene>
<feature type="signal peptide" evidence="1">
    <location>
        <begin position="1"/>
        <end position="22"/>
    </location>
</feature>
<evidence type="ECO:0000313" key="3">
    <source>
        <dbReference type="Proteomes" id="UP000199603"/>
    </source>
</evidence>
<dbReference type="Proteomes" id="UP000199603">
    <property type="component" value="Unassembled WGS sequence"/>
</dbReference>
<dbReference type="AlphaFoldDB" id="A0A1G6UI63"/>
<dbReference type="EMBL" id="FNAG01000002">
    <property type="protein sequence ID" value="SDD41052.1"/>
    <property type="molecule type" value="Genomic_DNA"/>
</dbReference>
<sequence>MHRPLRCAAVLAFAAALLPLEAARAGNVDCEMRFNLSGWSAFYKRSSGEGTITCNNGQSMRVRLEARGGGISFGKSRIENGVGEFSGVDDIRELIGGYASAEAHAGAGRSAKGQVVTKGEISLALSGTGKGWDVGVAFGSFVISER</sequence>
<keyword evidence="3" id="KW-1185">Reference proteome</keyword>